<organism evidence="4 5">
    <name type="scientific">Vibrio amylolyticus</name>
    <dbReference type="NCBI Taxonomy" id="2847292"/>
    <lineage>
        <taxon>Bacteria</taxon>
        <taxon>Pseudomonadati</taxon>
        <taxon>Pseudomonadota</taxon>
        <taxon>Gammaproteobacteria</taxon>
        <taxon>Vibrionales</taxon>
        <taxon>Vibrionaceae</taxon>
        <taxon>Vibrio</taxon>
    </lineage>
</organism>
<dbReference type="InterPro" id="IPR002035">
    <property type="entry name" value="VWF_A"/>
</dbReference>
<feature type="compositionally biased region" description="Low complexity" evidence="1">
    <location>
        <begin position="449"/>
        <end position="458"/>
    </location>
</feature>
<reference evidence="4" key="1">
    <citation type="submission" date="2021-11" db="EMBL/GenBank/DDBJ databases">
        <title>Vibrio ZSDE26 sp. nov. and Vibrio ZSDZ34 sp. nov., isolated from coastal seawater in Qingdao.</title>
        <authorList>
            <person name="Zhang P."/>
        </authorList>
    </citation>
    <scope>NUCLEOTIDE SEQUENCE</scope>
    <source>
        <strain evidence="4">ZSDE26</strain>
    </source>
</reference>
<protein>
    <submittedName>
        <fullName evidence="4">VWA domain-containing protein</fullName>
    </submittedName>
</protein>
<dbReference type="Gene3D" id="3.40.50.410">
    <property type="entry name" value="von Willebrand factor, type A domain"/>
    <property type="match status" value="1"/>
</dbReference>
<gene>
    <name evidence="4" type="ORF">KP803_09335</name>
</gene>
<proteinExistence type="predicted"/>
<dbReference type="RefSeq" id="WP_248008561.1">
    <property type="nucleotide sequence ID" value="NZ_JAJHVV010000005.1"/>
</dbReference>
<dbReference type="EMBL" id="JAJHVV010000005">
    <property type="protein sequence ID" value="MCK6263475.1"/>
    <property type="molecule type" value="Genomic_DNA"/>
</dbReference>
<name>A0A9X1XJW2_9VIBR</name>
<keyword evidence="2" id="KW-0812">Transmembrane</keyword>
<dbReference type="SUPFAM" id="SSF48452">
    <property type="entry name" value="TPR-like"/>
    <property type="match status" value="1"/>
</dbReference>
<feature type="domain" description="VWFA" evidence="3">
    <location>
        <begin position="98"/>
        <end position="274"/>
    </location>
</feature>
<dbReference type="SMART" id="SM00327">
    <property type="entry name" value="VWA"/>
    <property type="match status" value="1"/>
</dbReference>
<comment type="caution">
    <text evidence="4">The sequence shown here is derived from an EMBL/GenBank/DDBJ whole genome shotgun (WGS) entry which is preliminary data.</text>
</comment>
<dbReference type="Gene3D" id="1.25.40.10">
    <property type="entry name" value="Tetratricopeptide repeat domain"/>
    <property type="match status" value="1"/>
</dbReference>
<dbReference type="AlphaFoldDB" id="A0A9X1XJW2"/>
<dbReference type="PANTHER" id="PTHR22550:SF14">
    <property type="entry name" value="VWFA DOMAIN-CONTAINING PROTEIN"/>
    <property type="match status" value="1"/>
</dbReference>
<accession>A0A9X1XJW2</accession>
<dbReference type="PROSITE" id="PS50234">
    <property type="entry name" value="VWFA"/>
    <property type="match status" value="1"/>
</dbReference>
<dbReference type="InterPro" id="IPR050768">
    <property type="entry name" value="UPF0353/GerABKA_families"/>
</dbReference>
<dbReference type="InterPro" id="IPR036465">
    <property type="entry name" value="vWFA_dom_sf"/>
</dbReference>
<feature type="region of interest" description="Disordered" evidence="1">
    <location>
        <begin position="448"/>
        <end position="474"/>
    </location>
</feature>
<evidence type="ECO:0000256" key="2">
    <source>
        <dbReference type="SAM" id="Phobius"/>
    </source>
</evidence>
<evidence type="ECO:0000313" key="5">
    <source>
        <dbReference type="Proteomes" id="UP001139559"/>
    </source>
</evidence>
<sequence length="535" mass="60657">MTLMTALENFHFLRPIWLLVLMPIFALIAFNWHRDAKQNAWTEKLPKHLLKALLVEQPSWTSRVPIKTLSFIVFVAVLVASGPSWHRSPMPFGENTTPLVVVLDASSSMQQQDLAPSRLFRAKQKILELLELRSGGSTALIVYSGSAHTAMPLTQDIEIYRPLLESISPEVMPRKGKFAEYTLPIIEQVLTEVNPAASILLVTDAVNTKASKAYRDYFSEKPYQLLVYGIGNEAMTTPYPMEKKALSSLAKASGGQFVPFTQDSADIETLESKIEAFAVLSGGEAEPWYDSGHALIWLIILPYLLWFRKGWLVKWGLVLVVCNAQLLTSPVYASEFTWRDVWLTNDQQGALEYNKENYNRAAELFENERWKADSYYRAGEYDIAQQFYMRSDDIESKLGAAAALAHMKEYIAAKQLYDEILENDPSIEVATSNLFIVNSIIKHIDTFTKSQSNSNEQQSSKERGDKPKSSEGVLQEIDRKQLIKETLSAEAILNDPSVNEKWMKRVESDLSMFISTKFSLQLEQGKGRETEWRND</sequence>
<dbReference type="PANTHER" id="PTHR22550">
    <property type="entry name" value="SPORE GERMINATION PROTEIN"/>
    <property type="match status" value="1"/>
</dbReference>
<dbReference type="InterPro" id="IPR011990">
    <property type="entry name" value="TPR-like_helical_dom_sf"/>
</dbReference>
<evidence type="ECO:0000256" key="1">
    <source>
        <dbReference type="SAM" id="MobiDB-lite"/>
    </source>
</evidence>
<keyword evidence="5" id="KW-1185">Reference proteome</keyword>
<keyword evidence="2" id="KW-1133">Transmembrane helix</keyword>
<dbReference type="Pfam" id="PF13519">
    <property type="entry name" value="VWA_2"/>
    <property type="match status" value="1"/>
</dbReference>
<feature type="compositionally biased region" description="Basic and acidic residues" evidence="1">
    <location>
        <begin position="459"/>
        <end position="469"/>
    </location>
</feature>
<keyword evidence="2" id="KW-0472">Membrane</keyword>
<dbReference type="SUPFAM" id="SSF53300">
    <property type="entry name" value="vWA-like"/>
    <property type="match status" value="1"/>
</dbReference>
<feature type="transmembrane region" description="Helical" evidence="2">
    <location>
        <begin position="12"/>
        <end position="32"/>
    </location>
</feature>
<evidence type="ECO:0000259" key="3">
    <source>
        <dbReference type="PROSITE" id="PS50234"/>
    </source>
</evidence>
<feature type="transmembrane region" description="Helical" evidence="2">
    <location>
        <begin position="68"/>
        <end position="86"/>
    </location>
</feature>
<evidence type="ECO:0000313" key="4">
    <source>
        <dbReference type="EMBL" id="MCK6263475.1"/>
    </source>
</evidence>
<dbReference type="Proteomes" id="UP001139559">
    <property type="component" value="Unassembled WGS sequence"/>
</dbReference>